<evidence type="ECO:0000259" key="4">
    <source>
        <dbReference type="PROSITE" id="PS50263"/>
    </source>
</evidence>
<dbReference type="InterPro" id="IPR000132">
    <property type="entry name" value="Nitrilase/CN_hydratase_CS"/>
</dbReference>
<dbReference type="Gene3D" id="3.60.110.10">
    <property type="entry name" value="Carbon-nitrogen hydrolase"/>
    <property type="match status" value="1"/>
</dbReference>
<gene>
    <name evidence="5" type="ORF">V5O48_004865</name>
</gene>
<organism evidence="5 6">
    <name type="scientific">Marasmius crinis-equi</name>
    <dbReference type="NCBI Taxonomy" id="585013"/>
    <lineage>
        <taxon>Eukaryota</taxon>
        <taxon>Fungi</taxon>
        <taxon>Dikarya</taxon>
        <taxon>Basidiomycota</taxon>
        <taxon>Agaricomycotina</taxon>
        <taxon>Agaricomycetes</taxon>
        <taxon>Agaricomycetidae</taxon>
        <taxon>Agaricales</taxon>
        <taxon>Marasmiineae</taxon>
        <taxon>Marasmiaceae</taxon>
        <taxon>Marasmius</taxon>
    </lineage>
</organism>
<dbReference type="PANTHER" id="PTHR46044">
    <property type="entry name" value="NITRILASE"/>
    <property type="match status" value="1"/>
</dbReference>
<dbReference type="InterPro" id="IPR003010">
    <property type="entry name" value="C-N_Hydrolase"/>
</dbReference>
<evidence type="ECO:0000256" key="3">
    <source>
        <dbReference type="PROSITE-ProRule" id="PRU10139"/>
    </source>
</evidence>
<feature type="domain" description="CN hydrolase" evidence="4">
    <location>
        <begin position="1"/>
        <end position="274"/>
    </location>
</feature>
<protein>
    <recommendedName>
        <fullName evidence="4">CN hydrolase domain-containing protein</fullName>
    </recommendedName>
</protein>
<dbReference type="CDD" id="cd07564">
    <property type="entry name" value="nitrilases_CHs"/>
    <property type="match status" value="1"/>
</dbReference>
<comment type="caution">
    <text evidence="5">The sequence shown here is derived from an EMBL/GenBank/DDBJ whole genome shotgun (WGS) entry which is preliminary data.</text>
</comment>
<dbReference type="PANTHER" id="PTHR46044:SF14">
    <property type="entry name" value="ARYLACETONITRILASE"/>
    <property type="match status" value="1"/>
</dbReference>
<name>A0ABR3FNV3_9AGAR</name>
<dbReference type="EMBL" id="JBAHYK010000177">
    <property type="protein sequence ID" value="KAL0577112.1"/>
    <property type="molecule type" value="Genomic_DNA"/>
</dbReference>
<keyword evidence="6" id="KW-1185">Reference proteome</keyword>
<comment type="similarity">
    <text evidence="1">Belongs to the carbon-nitrogen hydrolase superfamily. Nitrilase family.</text>
</comment>
<keyword evidence="2" id="KW-0378">Hydrolase</keyword>
<dbReference type="PROSITE" id="PS00920">
    <property type="entry name" value="NITRIL_CHT_1"/>
    <property type="match status" value="1"/>
</dbReference>
<evidence type="ECO:0000256" key="1">
    <source>
        <dbReference type="ARBA" id="ARBA00008129"/>
    </source>
</evidence>
<dbReference type="PROSITE" id="PS50263">
    <property type="entry name" value="CN_HYDROLASE"/>
    <property type="match status" value="1"/>
</dbReference>
<dbReference type="SUPFAM" id="SSF56317">
    <property type="entry name" value="Carbon-nitrogen hydrolase"/>
    <property type="match status" value="1"/>
</dbReference>
<evidence type="ECO:0000313" key="5">
    <source>
        <dbReference type="EMBL" id="KAL0577112.1"/>
    </source>
</evidence>
<dbReference type="Proteomes" id="UP001465976">
    <property type="component" value="Unassembled WGS sequence"/>
</dbReference>
<sequence length="289" mass="31830">MKIAALQAEPAWWNVDKGVDKVIALAKEASANGAQLVGFPEAFIPGYPMRTWSGHYDPVFFTKFLQNCLSTKSEQYQRLLRGIKEAGIWAVVGFVERDGESMYCAQSIIDPSGQVVLHRRKLKATGHERTFWGDAPADSLKTTTKGPEGAIIGCFNCWEHLQPLLRFHHYAQGVQIHIASWPVLDSMEAGYPPQFSSDFQITATRYAAQEGPMFVICSTQVMKPENAAVCGIQGTPFDIKTGGGFAAIYHPDGRQLTEPLDPMEEGIVYADINLDDISTAKLIVDPVGH</sequence>
<proteinExistence type="inferred from homology"/>
<evidence type="ECO:0000313" key="6">
    <source>
        <dbReference type="Proteomes" id="UP001465976"/>
    </source>
</evidence>
<accession>A0ABR3FNV3</accession>
<dbReference type="InterPro" id="IPR036526">
    <property type="entry name" value="C-N_Hydrolase_sf"/>
</dbReference>
<dbReference type="Pfam" id="PF00795">
    <property type="entry name" value="CN_hydrolase"/>
    <property type="match status" value="1"/>
</dbReference>
<evidence type="ECO:0000256" key="2">
    <source>
        <dbReference type="ARBA" id="ARBA00022801"/>
    </source>
</evidence>
<dbReference type="InterPro" id="IPR044149">
    <property type="entry name" value="Nitrilases_CHs"/>
</dbReference>
<feature type="active site" description="Proton acceptor" evidence="3">
    <location>
        <position position="41"/>
    </location>
</feature>
<reference evidence="5 6" key="1">
    <citation type="submission" date="2024-02" db="EMBL/GenBank/DDBJ databases">
        <title>A draft genome for the cacao thread blight pathogen Marasmius crinis-equi.</title>
        <authorList>
            <person name="Cohen S.P."/>
            <person name="Baruah I.K."/>
            <person name="Amoako-Attah I."/>
            <person name="Bukari Y."/>
            <person name="Meinhardt L.W."/>
            <person name="Bailey B.A."/>
        </authorList>
    </citation>
    <scope>NUCLEOTIDE SEQUENCE [LARGE SCALE GENOMIC DNA]</scope>
    <source>
        <strain evidence="5 6">GH-76</strain>
    </source>
</reference>